<evidence type="ECO:0000313" key="1">
    <source>
        <dbReference type="EMBL" id="KAE9396343.1"/>
    </source>
</evidence>
<gene>
    <name evidence="1" type="ORF">BT96DRAFT_114821</name>
</gene>
<protein>
    <submittedName>
        <fullName evidence="1">Uncharacterized protein</fullName>
    </submittedName>
</protein>
<dbReference type="EMBL" id="ML769515">
    <property type="protein sequence ID" value="KAE9396343.1"/>
    <property type="molecule type" value="Genomic_DNA"/>
</dbReference>
<evidence type="ECO:0000313" key="2">
    <source>
        <dbReference type="Proteomes" id="UP000799118"/>
    </source>
</evidence>
<dbReference type="AlphaFoldDB" id="A0A6A4HF46"/>
<proteinExistence type="predicted"/>
<reference evidence="1" key="1">
    <citation type="journal article" date="2019" name="Environ. Microbiol.">
        <title>Fungal ecological strategies reflected in gene transcription - a case study of two litter decomposers.</title>
        <authorList>
            <person name="Barbi F."/>
            <person name="Kohler A."/>
            <person name="Barry K."/>
            <person name="Baskaran P."/>
            <person name="Daum C."/>
            <person name="Fauchery L."/>
            <person name="Ihrmark K."/>
            <person name="Kuo A."/>
            <person name="LaButti K."/>
            <person name="Lipzen A."/>
            <person name="Morin E."/>
            <person name="Grigoriev I.V."/>
            <person name="Henrissat B."/>
            <person name="Lindahl B."/>
            <person name="Martin F."/>
        </authorList>
    </citation>
    <scope>NUCLEOTIDE SEQUENCE</scope>
    <source>
        <strain evidence="1">JB14</strain>
    </source>
</reference>
<name>A0A6A4HF46_9AGAR</name>
<dbReference type="Proteomes" id="UP000799118">
    <property type="component" value="Unassembled WGS sequence"/>
</dbReference>
<keyword evidence="2" id="KW-1185">Reference proteome</keyword>
<sequence>MSWAGWCGFRRTGIRDSRPLSRLSYVCCNRTVSFGNPTSGPLKIDSEGEKLADDSVKWLFEQSNVIKQLGFPKSPMAINSEEFLRGYSVTQFYFLECTSLKPCPCLGSAKG</sequence>
<accession>A0A6A4HF46</accession>
<organism evidence="1 2">
    <name type="scientific">Gymnopus androsaceus JB14</name>
    <dbReference type="NCBI Taxonomy" id="1447944"/>
    <lineage>
        <taxon>Eukaryota</taxon>
        <taxon>Fungi</taxon>
        <taxon>Dikarya</taxon>
        <taxon>Basidiomycota</taxon>
        <taxon>Agaricomycotina</taxon>
        <taxon>Agaricomycetes</taxon>
        <taxon>Agaricomycetidae</taxon>
        <taxon>Agaricales</taxon>
        <taxon>Marasmiineae</taxon>
        <taxon>Omphalotaceae</taxon>
        <taxon>Gymnopus</taxon>
    </lineage>
</organism>